<reference evidence="2" key="1">
    <citation type="submission" date="2022-11" db="UniProtKB">
        <authorList>
            <consortium name="WormBaseParasite"/>
        </authorList>
    </citation>
    <scope>IDENTIFICATION</scope>
</reference>
<dbReference type="Proteomes" id="UP000887580">
    <property type="component" value="Unplaced"/>
</dbReference>
<organism evidence="1 2">
    <name type="scientific">Panagrolaimus sp. PS1159</name>
    <dbReference type="NCBI Taxonomy" id="55785"/>
    <lineage>
        <taxon>Eukaryota</taxon>
        <taxon>Metazoa</taxon>
        <taxon>Ecdysozoa</taxon>
        <taxon>Nematoda</taxon>
        <taxon>Chromadorea</taxon>
        <taxon>Rhabditida</taxon>
        <taxon>Tylenchina</taxon>
        <taxon>Panagrolaimomorpha</taxon>
        <taxon>Panagrolaimoidea</taxon>
        <taxon>Panagrolaimidae</taxon>
        <taxon>Panagrolaimus</taxon>
    </lineage>
</organism>
<evidence type="ECO:0000313" key="1">
    <source>
        <dbReference type="Proteomes" id="UP000887580"/>
    </source>
</evidence>
<proteinExistence type="predicted"/>
<accession>A0AC35GPL5</accession>
<name>A0AC35GPL5_9BILA</name>
<dbReference type="WBParaSite" id="PS1159_v2.g7013.t1">
    <property type="protein sequence ID" value="PS1159_v2.g7013.t1"/>
    <property type="gene ID" value="PS1159_v2.g7013"/>
</dbReference>
<sequence length="147" mass="16084">MVKTPRGRKPGSRHERIVKQLRHRRRMAGSRAQHSLDSTSTSNSTCSTASSTSISTSIPITVRAAEMKYVPTQYPRYFTLSEIDQLLSMNEDSDAIVEKVDDAQNAENDKQIVLWKVGGGGKVNRGISEAAVVGPGSKNCKLFIFSG</sequence>
<evidence type="ECO:0000313" key="2">
    <source>
        <dbReference type="WBParaSite" id="PS1159_v2.g7013.t1"/>
    </source>
</evidence>
<protein>
    <submittedName>
        <fullName evidence="2">Uncharacterized protein</fullName>
    </submittedName>
</protein>